<evidence type="ECO:0000313" key="9">
    <source>
        <dbReference type="Proteomes" id="UP000679352"/>
    </source>
</evidence>
<dbReference type="RefSeq" id="WP_215504890.1">
    <property type="nucleotide sequence ID" value="NZ_CP076361.1"/>
</dbReference>
<evidence type="ECO:0000256" key="1">
    <source>
        <dbReference type="ARBA" id="ARBA00004141"/>
    </source>
</evidence>
<feature type="domain" description="EamA" evidence="7">
    <location>
        <begin position="5"/>
        <end position="137"/>
    </location>
</feature>
<dbReference type="Pfam" id="PF00892">
    <property type="entry name" value="EamA"/>
    <property type="match status" value="2"/>
</dbReference>
<dbReference type="Gene3D" id="1.10.3730.20">
    <property type="match status" value="1"/>
</dbReference>
<reference evidence="8" key="1">
    <citation type="submission" date="2021-06" db="EMBL/GenBank/DDBJ databases">
        <title>Direct submission.</title>
        <authorList>
            <person name="Lee C.-S."/>
            <person name="Jin L."/>
        </authorList>
    </citation>
    <scope>NUCLEOTIDE SEQUENCE</scope>
    <source>
        <strain evidence="8">Con5</strain>
    </source>
</reference>
<keyword evidence="9" id="KW-1185">Reference proteome</keyword>
<organism evidence="8 9">
    <name type="scientific">Gemmobacter fulvus</name>
    <dbReference type="NCBI Taxonomy" id="2840474"/>
    <lineage>
        <taxon>Bacteria</taxon>
        <taxon>Pseudomonadati</taxon>
        <taxon>Pseudomonadota</taxon>
        <taxon>Alphaproteobacteria</taxon>
        <taxon>Rhodobacterales</taxon>
        <taxon>Paracoccaceae</taxon>
        <taxon>Gemmobacter</taxon>
    </lineage>
</organism>
<feature type="transmembrane region" description="Helical" evidence="6">
    <location>
        <begin position="145"/>
        <end position="164"/>
    </location>
</feature>
<dbReference type="InterPro" id="IPR037185">
    <property type="entry name" value="EmrE-like"/>
</dbReference>
<comment type="subcellular location">
    <subcellularLocation>
        <location evidence="1">Membrane</location>
        <topology evidence="1">Multi-pass membrane protein</topology>
    </subcellularLocation>
</comment>
<feature type="domain" description="EamA" evidence="7">
    <location>
        <begin position="148"/>
        <end position="280"/>
    </location>
</feature>
<keyword evidence="3 6" id="KW-0812">Transmembrane</keyword>
<keyword evidence="5 6" id="KW-0472">Membrane</keyword>
<evidence type="ECO:0000256" key="2">
    <source>
        <dbReference type="ARBA" id="ARBA00007362"/>
    </source>
</evidence>
<dbReference type="AlphaFoldDB" id="A0A975S0T4"/>
<keyword evidence="4 6" id="KW-1133">Transmembrane helix</keyword>
<feature type="transmembrane region" description="Helical" evidence="6">
    <location>
        <begin position="121"/>
        <end position="139"/>
    </location>
</feature>
<name>A0A975S0T4_9RHOB</name>
<accession>A0A975S0T4</accession>
<feature type="transmembrane region" description="Helical" evidence="6">
    <location>
        <begin position="92"/>
        <end position="114"/>
    </location>
</feature>
<feature type="transmembrane region" description="Helical" evidence="6">
    <location>
        <begin position="176"/>
        <end position="196"/>
    </location>
</feature>
<dbReference type="InterPro" id="IPR000620">
    <property type="entry name" value="EamA_dom"/>
</dbReference>
<dbReference type="PANTHER" id="PTHR32322:SF2">
    <property type="entry name" value="EAMA DOMAIN-CONTAINING PROTEIN"/>
    <property type="match status" value="1"/>
</dbReference>
<dbReference type="EMBL" id="CP076361">
    <property type="protein sequence ID" value="QWK89345.1"/>
    <property type="molecule type" value="Genomic_DNA"/>
</dbReference>
<dbReference type="SUPFAM" id="SSF103481">
    <property type="entry name" value="Multidrug resistance efflux transporter EmrE"/>
    <property type="match status" value="2"/>
</dbReference>
<comment type="similarity">
    <text evidence="2">Belongs to the EamA transporter family.</text>
</comment>
<evidence type="ECO:0000259" key="7">
    <source>
        <dbReference type="Pfam" id="PF00892"/>
    </source>
</evidence>
<feature type="transmembrane region" description="Helical" evidence="6">
    <location>
        <begin position="243"/>
        <end position="259"/>
    </location>
</feature>
<dbReference type="GO" id="GO:0016020">
    <property type="term" value="C:membrane"/>
    <property type="evidence" value="ECO:0007669"/>
    <property type="project" value="UniProtKB-SubCell"/>
</dbReference>
<evidence type="ECO:0000256" key="5">
    <source>
        <dbReference type="ARBA" id="ARBA00023136"/>
    </source>
</evidence>
<protein>
    <submittedName>
        <fullName evidence="8">DMT family transporter</fullName>
    </submittedName>
</protein>
<gene>
    <name evidence="8" type="ORF">KM031_10790</name>
</gene>
<evidence type="ECO:0000313" key="8">
    <source>
        <dbReference type="EMBL" id="QWK89345.1"/>
    </source>
</evidence>
<proteinExistence type="inferred from homology"/>
<evidence type="ECO:0000256" key="4">
    <source>
        <dbReference type="ARBA" id="ARBA00022989"/>
    </source>
</evidence>
<dbReference type="KEGG" id="gfu:KM031_10790"/>
<sequence length="297" mass="30961">MDIRALAMGLAFAVIWSSAYATARVIVADAAPLLSLAIRFSISGALALAVGLALGQRLRLTPAQWRATLIFGLCQNAIYLGLNFVAMQWIEASLAAIIASTMPLLVAALGWMLFGERIRPLGIVGLLTGMAGVALIMAARMQGGAAPLGLALCLIAALALALATLMMRGASSGGNLWIVVGLQMWVGAALLWVAALGFEPWRLTASPAWMLAMAYQIVMPGIVATVLWFGLVARIGAVKASTFHFLNPFFGVLIAAVLLGEAVRLTDMIGVVIVMAGILAVQISKQVPSVQAPARGA</sequence>
<dbReference type="PANTHER" id="PTHR32322">
    <property type="entry name" value="INNER MEMBRANE TRANSPORTER"/>
    <property type="match status" value="1"/>
</dbReference>
<feature type="transmembrane region" description="Helical" evidence="6">
    <location>
        <begin position="208"/>
        <end position="231"/>
    </location>
</feature>
<dbReference type="Proteomes" id="UP000679352">
    <property type="component" value="Chromosome"/>
</dbReference>
<dbReference type="InterPro" id="IPR050638">
    <property type="entry name" value="AA-Vitamin_Transporters"/>
</dbReference>
<feature type="transmembrane region" description="Helical" evidence="6">
    <location>
        <begin position="67"/>
        <end position="86"/>
    </location>
</feature>
<evidence type="ECO:0000256" key="6">
    <source>
        <dbReference type="SAM" id="Phobius"/>
    </source>
</evidence>
<evidence type="ECO:0000256" key="3">
    <source>
        <dbReference type="ARBA" id="ARBA00022692"/>
    </source>
</evidence>
<feature type="transmembrane region" description="Helical" evidence="6">
    <location>
        <begin position="33"/>
        <end position="55"/>
    </location>
</feature>